<comment type="caution">
    <text evidence="1">The sequence shown here is derived from an EMBL/GenBank/DDBJ whole genome shotgun (WGS) entry which is preliminary data.</text>
</comment>
<dbReference type="AlphaFoldDB" id="A0A426YFF7"/>
<sequence length="123" mass="14124">MLGSNLEEQWMRSLNLGMTNWMVELQSSNHSVRTISPAFSYALSASGLWKVQLYCPVIAMSLEDPSATTQDERLLFSLRYQQLEGVVQLAYKVIIKRNWIDIVVAVDNIRSVKYFFISVHSHL</sequence>
<proteinExistence type="predicted"/>
<organism evidence="1 2">
    <name type="scientific">Ensete ventricosum</name>
    <name type="common">Abyssinian banana</name>
    <name type="synonym">Musa ensete</name>
    <dbReference type="NCBI Taxonomy" id="4639"/>
    <lineage>
        <taxon>Eukaryota</taxon>
        <taxon>Viridiplantae</taxon>
        <taxon>Streptophyta</taxon>
        <taxon>Embryophyta</taxon>
        <taxon>Tracheophyta</taxon>
        <taxon>Spermatophyta</taxon>
        <taxon>Magnoliopsida</taxon>
        <taxon>Liliopsida</taxon>
        <taxon>Zingiberales</taxon>
        <taxon>Musaceae</taxon>
        <taxon>Ensete</taxon>
    </lineage>
</organism>
<dbReference type="Proteomes" id="UP000287651">
    <property type="component" value="Unassembled WGS sequence"/>
</dbReference>
<evidence type="ECO:0000313" key="2">
    <source>
        <dbReference type="Proteomes" id="UP000287651"/>
    </source>
</evidence>
<evidence type="ECO:0000313" key="1">
    <source>
        <dbReference type="EMBL" id="RRT50407.1"/>
    </source>
</evidence>
<dbReference type="PANTHER" id="PTHR31439">
    <property type="entry name" value="EXPRESSED PROTEIN"/>
    <property type="match status" value="1"/>
</dbReference>
<dbReference type="EMBL" id="AMZH03012777">
    <property type="protein sequence ID" value="RRT50407.1"/>
    <property type="molecule type" value="Genomic_DNA"/>
</dbReference>
<name>A0A426YFF7_ENSVE</name>
<dbReference type="PANTHER" id="PTHR31439:SF4">
    <property type="entry name" value="NEURONAL PAS DOMAIN PROTEIN"/>
    <property type="match status" value="1"/>
</dbReference>
<accession>A0A426YFF7</accession>
<protein>
    <submittedName>
        <fullName evidence="1">Uncharacterized protein</fullName>
    </submittedName>
</protein>
<gene>
    <name evidence="1" type="ORF">B296_00007654</name>
</gene>
<reference evidence="1 2" key="1">
    <citation type="journal article" date="2014" name="Agronomy (Basel)">
        <title>A Draft Genome Sequence for Ensete ventricosum, the Drought-Tolerant Tree Against Hunger.</title>
        <authorList>
            <person name="Harrison J."/>
            <person name="Moore K.A."/>
            <person name="Paszkiewicz K."/>
            <person name="Jones T."/>
            <person name="Grant M."/>
            <person name="Ambacheew D."/>
            <person name="Muzemil S."/>
            <person name="Studholme D.J."/>
        </authorList>
    </citation>
    <scope>NUCLEOTIDE SEQUENCE [LARGE SCALE GENOMIC DNA]</scope>
</reference>